<dbReference type="InterPro" id="IPR011047">
    <property type="entry name" value="Quinoprotein_ADH-like_sf"/>
</dbReference>
<dbReference type="PANTHER" id="PTHR35340:SF10">
    <property type="entry name" value="CYTOPLASMIC PROTEIN"/>
    <property type="match status" value="1"/>
</dbReference>
<sequence length="521" mass="58347">MKCISRILLVLFSVIVIVACNDNTSGPSDLEVGIDNESVTVNPSGVAPLTALIELETDTDVRISIRIPGRNGPGSDIVHSFDEVTSTHEIPVLGLYPNVEKLVELTFFTGSGRSLGTKSYSVTTGPILADLPAIEINTANQSQMIPGLTFVSYFGHRQGGSATPQRPFMFDSSGDIRWYLDYGADQGSELSGLFYDDGMERLQNGNLYFGNGNTGSIYEINMLGEILNTWPMPGYGFHHEVTEKPNGNFLVTVNKQGISTVEDHIIEIDRTTGQIIREWDLRESLDKNRTAWPTAFADISVDWFHANALYYDETDNTIVVSGRTQGTVKLTENNEVVWIIAPHKEWETSGNGTDLNQFLLQPLDANDQPINNNDILNGNSNHPDFEWAWYQHAPLRMPNGNVMLFDNGDNRNYGIAEPYSRVVEYEIDESNMTIKQAWTYGKDRGEETFSRIVSDVDYYPEYNRVFFIPGASNFDGRKYGKTIEIDYNTGEVIFEATITPPEAAFGLITLHRTERMSMYPE</sequence>
<dbReference type="InterPro" id="IPR010262">
    <property type="entry name" value="Arylsulfotransferase_bact"/>
</dbReference>
<feature type="domain" description="Arylsulfotransferase N-terminal" evidence="2">
    <location>
        <begin position="38"/>
        <end position="124"/>
    </location>
</feature>
<dbReference type="InterPro" id="IPR035391">
    <property type="entry name" value="Arylsulfotran_N"/>
</dbReference>
<dbReference type="PROSITE" id="PS51257">
    <property type="entry name" value="PROKAR_LIPOPROTEIN"/>
    <property type="match status" value="1"/>
</dbReference>
<evidence type="ECO:0000256" key="1">
    <source>
        <dbReference type="SAM" id="SignalP"/>
    </source>
</evidence>
<reference evidence="3 4" key="1">
    <citation type="submission" date="2018-05" db="EMBL/GenBank/DDBJ databases">
        <title>Rhodohalobacter halophilus gen. nov., sp. nov., a moderately halophilic member of the family Balneolaceae.</title>
        <authorList>
            <person name="Liu Z.-W."/>
        </authorList>
    </citation>
    <scope>NUCLEOTIDE SEQUENCE [LARGE SCALE GENOMIC DNA]</scope>
    <source>
        <strain evidence="3 4">8A47</strain>
    </source>
</reference>
<protein>
    <recommendedName>
        <fullName evidence="2">Arylsulfotransferase N-terminal domain-containing protein</fullName>
    </recommendedName>
</protein>
<dbReference type="PANTHER" id="PTHR35340">
    <property type="entry name" value="PQQ ENZYME REPEAT PROTEIN-RELATED"/>
    <property type="match status" value="1"/>
</dbReference>
<dbReference type="InterPro" id="IPR053143">
    <property type="entry name" value="Arylsulfate_ST"/>
</dbReference>
<gene>
    <name evidence="3" type="ORF">DDZ15_02675</name>
</gene>
<evidence type="ECO:0000259" key="2">
    <source>
        <dbReference type="Pfam" id="PF17425"/>
    </source>
</evidence>
<proteinExistence type="predicted"/>
<comment type="caution">
    <text evidence="3">The sequence shown here is derived from an EMBL/GenBank/DDBJ whole genome shotgun (WGS) entry which is preliminary data.</text>
</comment>
<dbReference type="Pfam" id="PF05935">
    <property type="entry name" value="Arylsulfotrans"/>
    <property type="match status" value="1"/>
</dbReference>
<evidence type="ECO:0000313" key="3">
    <source>
        <dbReference type="EMBL" id="PWN07934.1"/>
    </source>
</evidence>
<name>A0A316TYP4_9BACT</name>
<dbReference type="RefSeq" id="WP_109644562.1">
    <property type="nucleotide sequence ID" value="NZ_QGGB01000002.1"/>
</dbReference>
<feature type="signal peptide" evidence="1">
    <location>
        <begin position="1"/>
        <end position="18"/>
    </location>
</feature>
<dbReference type="Proteomes" id="UP000245533">
    <property type="component" value="Unassembled WGS sequence"/>
</dbReference>
<dbReference type="SUPFAM" id="SSF50998">
    <property type="entry name" value="Quinoprotein alcohol dehydrogenase-like"/>
    <property type="match status" value="1"/>
</dbReference>
<dbReference type="AlphaFoldDB" id="A0A316TYP4"/>
<dbReference type="OrthoDB" id="304912at2"/>
<organism evidence="3 4">
    <name type="scientific">Rhodohalobacter mucosus</name>
    <dbReference type="NCBI Taxonomy" id="2079485"/>
    <lineage>
        <taxon>Bacteria</taxon>
        <taxon>Pseudomonadati</taxon>
        <taxon>Balneolota</taxon>
        <taxon>Balneolia</taxon>
        <taxon>Balneolales</taxon>
        <taxon>Balneolaceae</taxon>
        <taxon>Rhodohalobacter</taxon>
    </lineage>
</organism>
<dbReference type="Gene3D" id="2.60.40.3100">
    <property type="entry name" value="Arylsulphate sulphotransferase monomer, N-terminal domain"/>
    <property type="match status" value="1"/>
</dbReference>
<evidence type="ECO:0000313" key="4">
    <source>
        <dbReference type="Proteomes" id="UP000245533"/>
    </source>
</evidence>
<feature type="chain" id="PRO_5016256538" description="Arylsulfotransferase N-terminal domain-containing protein" evidence="1">
    <location>
        <begin position="19"/>
        <end position="521"/>
    </location>
</feature>
<dbReference type="Pfam" id="PF17425">
    <property type="entry name" value="Arylsulfotran_N"/>
    <property type="match status" value="1"/>
</dbReference>
<dbReference type="GO" id="GO:0004062">
    <property type="term" value="F:aryl sulfotransferase activity"/>
    <property type="evidence" value="ECO:0007669"/>
    <property type="project" value="InterPro"/>
</dbReference>
<keyword evidence="1" id="KW-0732">Signal</keyword>
<accession>A0A316TYP4</accession>
<dbReference type="EMBL" id="QGGB01000002">
    <property type="protein sequence ID" value="PWN07934.1"/>
    <property type="molecule type" value="Genomic_DNA"/>
</dbReference>
<keyword evidence="4" id="KW-1185">Reference proteome</keyword>
<dbReference type="InterPro" id="IPR038477">
    <property type="entry name" value="ASST_N_sf"/>
</dbReference>